<dbReference type="Proteomes" id="UP000249842">
    <property type="component" value="Unassembled WGS sequence"/>
</dbReference>
<keyword evidence="7" id="KW-1185">Reference proteome</keyword>
<accession>A0A328AZK7</accession>
<evidence type="ECO:0000313" key="6">
    <source>
        <dbReference type="EMBL" id="RAK59106.1"/>
    </source>
</evidence>
<proteinExistence type="inferred from homology"/>
<evidence type="ECO:0000256" key="4">
    <source>
        <dbReference type="ARBA" id="ARBA00023288"/>
    </source>
</evidence>
<gene>
    <name evidence="6" type="ORF">DJ021_04470</name>
</gene>
<dbReference type="GO" id="GO:0009279">
    <property type="term" value="C:cell outer membrane"/>
    <property type="evidence" value="ECO:0007669"/>
    <property type="project" value="UniProtKB-SubCell"/>
</dbReference>
<sequence length="139" mass="14668">MRFRRGRTPFIRGAARNLGHAWEFSSVRVRDDEGDYLVRNKLIATATLVCSALAVAAAPISAEARSRHRVLVCPDVRASANTGTVVGAVGGGLLGNALSHGGGRTGGTLIGAGVGAVAGHQIAKQNAKHRNCHYVYRYY</sequence>
<dbReference type="Pfam" id="PF05433">
    <property type="entry name" value="Rick_17kDa_Anti"/>
    <property type="match status" value="1"/>
</dbReference>
<dbReference type="InterPro" id="IPR008816">
    <property type="entry name" value="Gly_zipper_2TM_dom"/>
</dbReference>
<organism evidence="6 7">
    <name type="scientific">Phenylobacterium hankyongense</name>
    <dbReference type="NCBI Taxonomy" id="1813876"/>
    <lineage>
        <taxon>Bacteria</taxon>
        <taxon>Pseudomonadati</taxon>
        <taxon>Pseudomonadota</taxon>
        <taxon>Alphaproteobacteria</taxon>
        <taxon>Caulobacterales</taxon>
        <taxon>Caulobacteraceae</taxon>
        <taxon>Phenylobacterium</taxon>
    </lineage>
</organism>
<evidence type="ECO:0000256" key="1">
    <source>
        <dbReference type="ARBA" id="ARBA00004459"/>
    </source>
</evidence>
<evidence type="ECO:0000313" key="7">
    <source>
        <dbReference type="Proteomes" id="UP000249842"/>
    </source>
</evidence>
<comment type="caution">
    <text evidence="6">The sequence shown here is derived from an EMBL/GenBank/DDBJ whole genome shotgun (WGS) entry which is preliminary data.</text>
</comment>
<feature type="domain" description="Glycine zipper 2TM" evidence="5">
    <location>
        <begin position="83"/>
        <end position="122"/>
    </location>
</feature>
<comment type="similarity">
    <text evidence="2">Belongs to the rickettsiale 17 kDa surface antigen family.</text>
</comment>
<reference evidence="7" key="1">
    <citation type="submission" date="2018-05" db="EMBL/GenBank/DDBJ databases">
        <authorList>
            <person name="Li X."/>
        </authorList>
    </citation>
    <scope>NUCLEOTIDE SEQUENCE [LARGE SCALE GENOMIC DNA]</scope>
    <source>
        <strain evidence="7">HKS-05</strain>
    </source>
</reference>
<evidence type="ECO:0000256" key="3">
    <source>
        <dbReference type="ARBA" id="ARBA00015281"/>
    </source>
</evidence>
<evidence type="ECO:0000259" key="5">
    <source>
        <dbReference type="Pfam" id="PF05433"/>
    </source>
</evidence>
<comment type="subcellular location">
    <subcellularLocation>
        <location evidence="1">Cell outer membrane</location>
        <topology evidence="1">Lipid-anchor</topology>
    </subcellularLocation>
</comment>
<keyword evidence="4" id="KW-0449">Lipoprotein</keyword>
<dbReference type="AlphaFoldDB" id="A0A328AZK7"/>
<evidence type="ECO:0000256" key="2">
    <source>
        <dbReference type="ARBA" id="ARBA00008681"/>
    </source>
</evidence>
<protein>
    <recommendedName>
        <fullName evidence="3">17 kDa surface antigen</fullName>
    </recommendedName>
</protein>
<dbReference type="EMBL" id="QFYP01000001">
    <property type="protein sequence ID" value="RAK59106.1"/>
    <property type="molecule type" value="Genomic_DNA"/>
</dbReference>
<name>A0A328AZK7_9CAUL</name>